<protein>
    <submittedName>
        <fullName evidence="1">Coenzyme F390 synthetase</fullName>
    </submittedName>
</protein>
<dbReference type="PANTHER" id="PTHR36932">
    <property type="entry name" value="CAPSULAR POLYSACCHARIDE BIOSYNTHESIS PROTEIN"/>
    <property type="match status" value="1"/>
</dbReference>
<dbReference type="PANTHER" id="PTHR36932:SF1">
    <property type="entry name" value="CAPSULAR POLYSACCHARIDE BIOSYNTHESIS PROTEIN"/>
    <property type="match status" value="1"/>
</dbReference>
<dbReference type="SUPFAM" id="SSF56801">
    <property type="entry name" value="Acetyl-CoA synthetase-like"/>
    <property type="match status" value="1"/>
</dbReference>
<reference evidence="2" key="1">
    <citation type="journal article" date="2008" name="Genome Res.">
        <title>The genome of Pelotomaculum thermopropionicum reveals niche-associated evolution in anaerobic microbiota.</title>
        <authorList>
            <person name="Kosaka T."/>
            <person name="Kato S."/>
            <person name="Shimoyama T."/>
            <person name="Ishii S."/>
            <person name="Abe T."/>
            <person name="Watanabe K."/>
        </authorList>
    </citation>
    <scope>NUCLEOTIDE SEQUENCE [LARGE SCALE GENOMIC DNA]</scope>
    <source>
        <strain evidence="2">DSM 13744 / JCM 10971 / SI</strain>
    </source>
</reference>
<dbReference type="STRING" id="370438.PTH_0386"/>
<sequence length="468" mass="54818">MNKRIMNFYYKCPRFLQTLGINIFETREKLLRSSRSFRKWLRLLIEKEKWSKKDIEEYQNKHLREILLYAYHNVPFYYDLYNKHKIDVSKINNVKDLSYLPIISRNDIIKAGELIKSIRPGKYIIRHTSGTIGQPLEIRCSYNLAILNKANAYLRDQWAGYRGQRVARFVGDTPIGDCNDPFLYRLSYIMNRAIYPSYCLSFNNLSCILESMRMLNVKLIQCYPSTGYMIAKFLEMNNSYFPLDAILYSSEPMYDYQREVIEERFKAKVFGYYGQAEGVISACECEEGQYHLTMVDGIMEIIKDNKKVPDGEKGFTVVTSLHNFAMPLIRYALNDYTGYKLEKCKCGRNTPIIYPVETKVEDFLITPDGRIISPSLLTFPLKHAKNIVESQIIQTTPKDIIIKIVRGKNFNKKDEEMLLLAFKEIVGRNIEIKIMYTEYIHQTSAYKKRFVINELGRDCIEKTINTGN</sequence>
<dbReference type="InterPro" id="IPR042099">
    <property type="entry name" value="ANL_N_sf"/>
</dbReference>
<dbReference type="eggNOG" id="COG1541">
    <property type="taxonomic scope" value="Bacteria"/>
</dbReference>
<dbReference type="EMBL" id="AP009389">
    <property type="protein sequence ID" value="BAF58567.1"/>
    <property type="molecule type" value="Genomic_DNA"/>
</dbReference>
<dbReference type="HOGENOM" id="CLU_035301_5_2_9"/>
<dbReference type="Gene3D" id="3.40.50.12780">
    <property type="entry name" value="N-terminal domain of ligase-like"/>
    <property type="match status" value="1"/>
</dbReference>
<evidence type="ECO:0000313" key="1">
    <source>
        <dbReference type="EMBL" id="BAF58567.1"/>
    </source>
</evidence>
<keyword evidence="2" id="KW-1185">Reference proteome</keyword>
<name>A5D5B3_PELTS</name>
<dbReference type="KEGG" id="pth:PTH_0386"/>
<dbReference type="AlphaFoldDB" id="A5D5B3"/>
<organism evidence="1 2">
    <name type="scientific">Pelotomaculum thermopropionicum (strain DSM 13744 / JCM 10971 / SI)</name>
    <dbReference type="NCBI Taxonomy" id="370438"/>
    <lineage>
        <taxon>Bacteria</taxon>
        <taxon>Bacillati</taxon>
        <taxon>Bacillota</taxon>
        <taxon>Clostridia</taxon>
        <taxon>Eubacteriales</taxon>
        <taxon>Desulfotomaculaceae</taxon>
        <taxon>Pelotomaculum</taxon>
    </lineage>
</organism>
<accession>A5D5B3</accession>
<gene>
    <name evidence="1" type="primary">PaaK</name>
    <name evidence="1" type="ordered locus">PTH_0386</name>
</gene>
<evidence type="ECO:0000313" key="2">
    <source>
        <dbReference type="Proteomes" id="UP000006556"/>
    </source>
</evidence>
<proteinExistence type="predicted"/>
<dbReference type="Proteomes" id="UP000006556">
    <property type="component" value="Chromosome"/>
</dbReference>
<dbReference type="InterPro" id="IPR053158">
    <property type="entry name" value="CapK_Type1_Caps_Biosynth"/>
</dbReference>